<dbReference type="Proteomes" id="UP000018198">
    <property type="component" value="Unassembled WGS sequence"/>
</dbReference>
<evidence type="ECO:0000313" key="2">
    <source>
        <dbReference type="Proteomes" id="UP000018198"/>
    </source>
</evidence>
<name>T2J930_CROWT</name>
<dbReference type="EMBL" id="CAQM01000378">
    <property type="protein sequence ID" value="CCQ61686.1"/>
    <property type="molecule type" value="Genomic_DNA"/>
</dbReference>
<dbReference type="AlphaFoldDB" id="T2J930"/>
<dbReference type="GO" id="GO:0005524">
    <property type="term" value="F:ATP binding"/>
    <property type="evidence" value="ECO:0007669"/>
    <property type="project" value="UniProtKB-KW"/>
</dbReference>
<gene>
    <name evidence="1" type="ORF">CWATWH0401_2149</name>
</gene>
<protein>
    <submittedName>
        <fullName evidence="1">Response regulator receiver:CheW-like protein:ATP-binding region, ATPase-like:Hpt</fullName>
    </submittedName>
</protein>
<keyword evidence="1" id="KW-0067">ATP-binding</keyword>
<dbReference type="RefSeq" id="WP_021835476.1">
    <property type="nucleotide sequence ID" value="NZ_CAQM01000378.1"/>
</dbReference>
<reference evidence="1 2" key="2">
    <citation type="submission" date="2013-09" db="EMBL/GenBank/DDBJ databases">
        <title>Whole genome comparison of six Crocosphaera watsonii strains with differing phenotypes.</title>
        <authorList>
            <person name="Bench S.R."/>
            <person name="Heller P."/>
            <person name="Frank I."/>
            <person name="Arciniega M."/>
            <person name="Shilova I.N."/>
            <person name="Zehr J.P."/>
        </authorList>
    </citation>
    <scope>NUCLEOTIDE SEQUENCE [LARGE SCALE GENOMIC DNA]</scope>
    <source>
        <strain evidence="1 2">WH 0401</strain>
    </source>
</reference>
<sequence length="107" mass="12763">MTNEVEELLVIRERLRLRQQQLSQVNRKIRSISRQLEPIQEQVQNFYNQLAIAPASIAPQNQQEFDSLELDRYTEIHISLQTFQELMLQFQENYADLNSLIKTFLII</sequence>
<accession>T2J930</accession>
<proteinExistence type="predicted"/>
<comment type="caution">
    <text evidence="1">The sequence shown here is derived from an EMBL/GenBank/DDBJ whole genome shotgun (WGS) entry which is preliminary data.</text>
</comment>
<keyword evidence="1" id="KW-0547">Nucleotide-binding</keyword>
<evidence type="ECO:0000313" key="1">
    <source>
        <dbReference type="EMBL" id="CCQ61686.1"/>
    </source>
</evidence>
<organism evidence="1 2">
    <name type="scientific">Crocosphaera watsonii WH 0401</name>
    <dbReference type="NCBI Taxonomy" id="555881"/>
    <lineage>
        <taxon>Bacteria</taxon>
        <taxon>Bacillati</taxon>
        <taxon>Cyanobacteriota</taxon>
        <taxon>Cyanophyceae</taxon>
        <taxon>Oscillatoriophycideae</taxon>
        <taxon>Chroococcales</taxon>
        <taxon>Aphanothecaceae</taxon>
        <taxon>Crocosphaera</taxon>
    </lineage>
</organism>
<reference evidence="1 2" key="1">
    <citation type="submission" date="2013-01" db="EMBL/GenBank/DDBJ databases">
        <authorList>
            <person name="Bench S."/>
        </authorList>
    </citation>
    <scope>NUCLEOTIDE SEQUENCE [LARGE SCALE GENOMIC DNA]</scope>
    <source>
        <strain evidence="1 2">WH 0401</strain>
    </source>
</reference>